<dbReference type="AlphaFoldDB" id="A0A0E9RH66"/>
<protein>
    <submittedName>
        <fullName evidence="1">Uncharacterized protein</fullName>
    </submittedName>
</protein>
<reference evidence="1" key="2">
    <citation type="journal article" date="2015" name="Fish Shellfish Immunol.">
        <title>Early steps in the European eel (Anguilla anguilla)-Vibrio vulnificus interaction in the gills: Role of the RtxA13 toxin.</title>
        <authorList>
            <person name="Callol A."/>
            <person name="Pajuelo D."/>
            <person name="Ebbesson L."/>
            <person name="Teles M."/>
            <person name="MacKenzie S."/>
            <person name="Amaro C."/>
        </authorList>
    </citation>
    <scope>NUCLEOTIDE SEQUENCE</scope>
</reference>
<organism evidence="1">
    <name type="scientific">Anguilla anguilla</name>
    <name type="common">European freshwater eel</name>
    <name type="synonym">Muraena anguilla</name>
    <dbReference type="NCBI Taxonomy" id="7936"/>
    <lineage>
        <taxon>Eukaryota</taxon>
        <taxon>Metazoa</taxon>
        <taxon>Chordata</taxon>
        <taxon>Craniata</taxon>
        <taxon>Vertebrata</taxon>
        <taxon>Euteleostomi</taxon>
        <taxon>Actinopterygii</taxon>
        <taxon>Neopterygii</taxon>
        <taxon>Teleostei</taxon>
        <taxon>Anguilliformes</taxon>
        <taxon>Anguillidae</taxon>
        <taxon>Anguilla</taxon>
    </lineage>
</organism>
<accession>A0A0E9RH66</accession>
<reference evidence="1" key="1">
    <citation type="submission" date="2014-11" db="EMBL/GenBank/DDBJ databases">
        <authorList>
            <person name="Amaro Gonzalez C."/>
        </authorList>
    </citation>
    <scope>NUCLEOTIDE SEQUENCE</scope>
</reference>
<sequence length="44" mass="5054">MYDMDVRIVHYPETPGEFDLRDLSAITQHPSPLFLIYLLGSSSQ</sequence>
<name>A0A0E9RH66_ANGAN</name>
<dbReference type="EMBL" id="GBXM01080148">
    <property type="protein sequence ID" value="JAH28429.1"/>
    <property type="molecule type" value="Transcribed_RNA"/>
</dbReference>
<evidence type="ECO:0000313" key="1">
    <source>
        <dbReference type="EMBL" id="JAH28429.1"/>
    </source>
</evidence>
<proteinExistence type="predicted"/>